<keyword evidence="4" id="KW-0716">Sensory transduction</keyword>
<comment type="subcellular location">
    <subcellularLocation>
        <location evidence="1">Cell membrane</location>
        <topology evidence="1">Multi-pass membrane protein</topology>
    </subcellularLocation>
</comment>
<accession>A0AAD1WUC5</accession>
<feature type="domain" description="G-protein coupled receptors family 1 profile" evidence="12">
    <location>
        <begin position="1"/>
        <end position="155"/>
    </location>
</feature>
<evidence type="ECO:0000256" key="9">
    <source>
        <dbReference type="ARBA" id="ARBA00023224"/>
    </source>
</evidence>
<feature type="transmembrane region" description="Helical" evidence="10">
    <location>
        <begin position="103"/>
        <end position="125"/>
    </location>
</feature>
<dbReference type="InterPro" id="IPR050516">
    <property type="entry name" value="Olfactory_GPCR"/>
</dbReference>
<protein>
    <submittedName>
        <fullName evidence="13">Olfactory receptor 12D2-like</fullName>
    </submittedName>
</protein>
<dbReference type="GO" id="GO:0005886">
    <property type="term" value="C:plasma membrane"/>
    <property type="evidence" value="ECO:0007669"/>
    <property type="project" value="UniProtKB-SubCell"/>
</dbReference>
<evidence type="ECO:0000256" key="6">
    <source>
        <dbReference type="ARBA" id="ARBA00023040"/>
    </source>
</evidence>
<dbReference type="PANTHER" id="PTHR26452">
    <property type="entry name" value="OLFACTORY RECEPTOR"/>
    <property type="match status" value="1"/>
</dbReference>
<dbReference type="PROSITE" id="PS50262">
    <property type="entry name" value="G_PROTEIN_RECEP_F1_2"/>
    <property type="match status" value="1"/>
</dbReference>
<organism evidence="13 14">
    <name type="scientific">Pelobates cultripes</name>
    <name type="common">Western spadefoot toad</name>
    <dbReference type="NCBI Taxonomy" id="61616"/>
    <lineage>
        <taxon>Eukaryota</taxon>
        <taxon>Metazoa</taxon>
        <taxon>Chordata</taxon>
        <taxon>Craniata</taxon>
        <taxon>Vertebrata</taxon>
        <taxon>Euteleostomi</taxon>
        <taxon>Amphibia</taxon>
        <taxon>Batrachia</taxon>
        <taxon>Anura</taxon>
        <taxon>Pelobatoidea</taxon>
        <taxon>Pelobatidae</taxon>
        <taxon>Pelobates</taxon>
    </lineage>
</organism>
<keyword evidence="14" id="KW-1185">Reference proteome</keyword>
<keyword evidence="8 13" id="KW-0675">Receptor</keyword>
<dbReference type="PRINTS" id="PR00245">
    <property type="entry name" value="OLFACTORYR"/>
</dbReference>
<keyword evidence="4" id="KW-0552">Olfaction</keyword>
<dbReference type="InterPro" id="IPR017452">
    <property type="entry name" value="GPCR_Rhodpsn_7TM"/>
</dbReference>
<evidence type="ECO:0000256" key="8">
    <source>
        <dbReference type="ARBA" id="ARBA00023170"/>
    </source>
</evidence>
<evidence type="ECO:0000256" key="11">
    <source>
        <dbReference type="SAM" id="SignalP"/>
    </source>
</evidence>
<dbReference type="AlphaFoldDB" id="A0AAD1WUC5"/>
<evidence type="ECO:0000256" key="1">
    <source>
        <dbReference type="ARBA" id="ARBA00004651"/>
    </source>
</evidence>
<dbReference type="Pfam" id="PF13853">
    <property type="entry name" value="7tm_4"/>
    <property type="match status" value="1"/>
</dbReference>
<evidence type="ECO:0000256" key="3">
    <source>
        <dbReference type="ARBA" id="ARBA00022692"/>
    </source>
</evidence>
<gene>
    <name evidence="13" type="ORF">PECUL_23A002569</name>
</gene>
<keyword evidence="2" id="KW-1003">Cell membrane</keyword>
<name>A0AAD1WUC5_PELCU</name>
<dbReference type="Proteomes" id="UP001295444">
    <property type="component" value="Chromosome 13"/>
</dbReference>
<dbReference type="Gene3D" id="1.20.1070.10">
    <property type="entry name" value="Rhodopsin 7-helix transmembrane proteins"/>
    <property type="match status" value="1"/>
</dbReference>
<evidence type="ECO:0000256" key="10">
    <source>
        <dbReference type="SAM" id="Phobius"/>
    </source>
</evidence>
<keyword evidence="5 10" id="KW-1133">Transmembrane helix</keyword>
<sequence length="175" mass="19536">MNSKVCMCLVLVSWVTGFFHALMHAMMTAKLPFCGSKLVKHFFCDVKPVLSLACADTSLNEELLNKVTGTLGTTSLILTLLFYLLIGKFLIKIRTSEGKKRAFSTCSAHLTAVSLQYGTAMFIYMRPATQDSLNQERAIAVIFTVMTPFLNPIIYTLRNKDMKKAVNKLLGRPIM</sequence>
<evidence type="ECO:0000313" key="14">
    <source>
        <dbReference type="Proteomes" id="UP001295444"/>
    </source>
</evidence>
<reference evidence="13" key="1">
    <citation type="submission" date="2022-03" db="EMBL/GenBank/DDBJ databases">
        <authorList>
            <person name="Alioto T."/>
            <person name="Alioto T."/>
            <person name="Gomez Garrido J."/>
        </authorList>
    </citation>
    <scope>NUCLEOTIDE SEQUENCE</scope>
</reference>
<feature type="chain" id="PRO_5042050942" evidence="11">
    <location>
        <begin position="22"/>
        <end position="175"/>
    </location>
</feature>
<dbReference type="GO" id="GO:0004930">
    <property type="term" value="F:G protein-coupled receptor activity"/>
    <property type="evidence" value="ECO:0007669"/>
    <property type="project" value="UniProtKB-KW"/>
</dbReference>
<evidence type="ECO:0000256" key="5">
    <source>
        <dbReference type="ARBA" id="ARBA00022989"/>
    </source>
</evidence>
<evidence type="ECO:0000313" key="13">
    <source>
        <dbReference type="EMBL" id="CAH2326724.1"/>
    </source>
</evidence>
<dbReference type="GO" id="GO:0004984">
    <property type="term" value="F:olfactory receptor activity"/>
    <property type="evidence" value="ECO:0007669"/>
    <property type="project" value="InterPro"/>
</dbReference>
<evidence type="ECO:0000256" key="7">
    <source>
        <dbReference type="ARBA" id="ARBA00023136"/>
    </source>
</evidence>
<keyword evidence="11" id="KW-0732">Signal</keyword>
<keyword evidence="6" id="KW-0297">G-protein coupled receptor</keyword>
<feature type="transmembrane region" description="Helical" evidence="10">
    <location>
        <begin position="137"/>
        <end position="157"/>
    </location>
</feature>
<dbReference type="EMBL" id="OW240924">
    <property type="protein sequence ID" value="CAH2326724.1"/>
    <property type="molecule type" value="Genomic_DNA"/>
</dbReference>
<feature type="transmembrane region" description="Helical" evidence="10">
    <location>
        <begin position="71"/>
        <end position="91"/>
    </location>
</feature>
<keyword evidence="3 10" id="KW-0812">Transmembrane</keyword>
<keyword evidence="9" id="KW-0807">Transducer</keyword>
<proteinExistence type="predicted"/>
<dbReference type="SUPFAM" id="SSF81321">
    <property type="entry name" value="Family A G protein-coupled receptor-like"/>
    <property type="match status" value="1"/>
</dbReference>
<keyword evidence="7 10" id="KW-0472">Membrane</keyword>
<evidence type="ECO:0000256" key="2">
    <source>
        <dbReference type="ARBA" id="ARBA00022475"/>
    </source>
</evidence>
<evidence type="ECO:0000259" key="12">
    <source>
        <dbReference type="PROSITE" id="PS50262"/>
    </source>
</evidence>
<feature type="signal peptide" evidence="11">
    <location>
        <begin position="1"/>
        <end position="21"/>
    </location>
</feature>
<evidence type="ECO:0000256" key="4">
    <source>
        <dbReference type="ARBA" id="ARBA00022725"/>
    </source>
</evidence>
<dbReference type="InterPro" id="IPR000725">
    <property type="entry name" value="Olfact_rcpt"/>
</dbReference>